<reference evidence="1 2" key="1">
    <citation type="journal article" date="2013" name="PLoS ONE">
        <title>Genomic and secretomic analyses reveal unique features of the lignocellulolytic enzyme system of Penicillium decumbens.</title>
        <authorList>
            <person name="Liu G."/>
            <person name="Zhang L."/>
            <person name="Wei X."/>
            <person name="Zou G."/>
            <person name="Qin Y."/>
            <person name="Ma L."/>
            <person name="Li J."/>
            <person name="Zheng H."/>
            <person name="Wang S."/>
            <person name="Wang C."/>
            <person name="Xun L."/>
            <person name="Zhao G.-P."/>
            <person name="Zhou Z."/>
            <person name="Qu Y."/>
        </authorList>
    </citation>
    <scope>NUCLEOTIDE SEQUENCE [LARGE SCALE GENOMIC DNA]</scope>
    <source>
        <strain evidence="2">114-2 / CGMCC 5302</strain>
    </source>
</reference>
<evidence type="ECO:0000313" key="1">
    <source>
        <dbReference type="EMBL" id="EPS28374.1"/>
    </source>
</evidence>
<gene>
    <name evidence="1" type="ORF">PDE_03320</name>
</gene>
<evidence type="ECO:0000313" key="2">
    <source>
        <dbReference type="Proteomes" id="UP000019376"/>
    </source>
</evidence>
<name>S7ZDP3_PENO1</name>
<dbReference type="EMBL" id="KB644411">
    <property type="protein sequence ID" value="EPS28374.1"/>
    <property type="molecule type" value="Genomic_DNA"/>
</dbReference>
<sequence>MSKFTSLDLLSLALPFYFPLPPSPSLPLSPSLGLPLSLCLPLCPSDSFSLPPSQTENSRWAARQAWAGRR</sequence>
<dbReference type="AlphaFoldDB" id="S7ZDP3"/>
<dbReference type="Proteomes" id="UP000019376">
    <property type="component" value="Unassembled WGS sequence"/>
</dbReference>
<organism evidence="1 2">
    <name type="scientific">Penicillium oxalicum (strain 114-2 / CGMCC 5302)</name>
    <name type="common">Penicillium decumbens</name>
    <dbReference type="NCBI Taxonomy" id="933388"/>
    <lineage>
        <taxon>Eukaryota</taxon>
        <taxon>Fungi</taxon>
        <taxon>Dikarya</taxon>
        <taxon>Ascomycota</taxon>
        <taxon>Pezizomycotina</taxon>
        <taxon>Eurotiomycetes</taxon>
        <taxon>Eurotiomycetidae</taxon>
        <taxon>Eurotiales</taxon>
        <taxon>Aspergillaceae</taxon>
        <taxon>Penicillium</taxon>
    </lineage>
</organism>
<protein>
    <submittedName>
        <fullName evidence="1">Uncharacterized protein</fullName>
    </submittedName>
</protein>
<dbReference type="HOGENOM" id="CLU_2758609_0_0_1"/>
<keyword evidence="2" id="KW-1185">Reference proteome</keyword>
<accession>S7ZDP3</accession>
<proteinExistence type="predicted"/>